<comment type="caution">
    <text evidence="1">The sequence shown here is derived from an EMBL/GenBank/DDBJ whole genome shotgun (WGS) entry which is preliminary data.</text>
</comment>
<feature type="non-terminal residue" evidence="1">
    <location>
        <position position="137"/>
    </location>
</feature>
<gene>
    <name evidence="1" type="ORF">A6R68_13820</name>
</gene>
<reference evidence="1 2" key="1">
    <citation type="submission" date="2016-06" db="EMBL/GenBank/DDBJ databases">
        <title>The Draft Genome Sequence and Annotation of the Desert Woodrat Neotoma lepida.</title>
        <authorList>
            <person name="Campbell M."/>
            <person name="Oakeson K.F."/>
            <person name="Yandell M."/>
            <person name="Halpert J.R."/>
            <person name="Dearing D."/>
        </authorList>
    </citation>
    <scope>NUCLEOTIDE SEQUENCE [LARGE SCALE GENOMIC DNA]</scope>
    <source>
        <strain evidence="1">417</strain>
        <tissue evidence="1">Liver</tissue>
    </source>
</reference>
<dbReference type="Proteomes" id="UP000092124">
    <property type="component" value="Unassembled WGS sequence"/>
</dbReference>
<sequence length="137" mass="15019">RFAPIKSSTPAPGTYNEIRTALKYSKKRSGQNSPFGQSSARFIEDCRAQEMPGPGSYDISSKTVIAKVQKTRLKKPKKTVFHSSVPPTLIIAQKEVSSGPGPCDYQIGRILDELPNLTNRNAAFLSRTERAPVVPDT</sequence>
<accession>A0A1A6GZ42</accession>
<dbReference type="EMBL" id="LZPO01056070">
    <property type="protein sequence ID" value="OBS71603.1"/>
    <property type="molecule type" value="Genomic_DNA"/>
</dbReference>
<dbReference type="OrthoDB" id="406368at2759"/>
<evidence type="ECO:0000313" key="2">
    <source>
        <dbReference type="Proteomes" id="UP000092124"/>
    </source>
</evidence>
<dbReference type="STRING" id="56216.A0A1A6GZ42"/>
<keyword evidence="2" id="KW-1185">Reference proteome</keyword>
<protein>
    <submittedName>
        <fullName evidence="1">Uncharacterized protein</fullName>
    </submittedName>
</protein>
<dbReference type="InterPro" id="IPR010736">
    <property type="entry name" value="SHIPPO-rpt"/>
</dbReference>
<name>A0A1A6GZ42_NEOLE</name>
<proteinExistence type="predicted"/>
<organism evidence="1 2">
    <name type="scientific">Neotoma lepida</name>
    <name type="common">Desert woodrat</name>
    <dbReference type="NCBI Taxonomy" id="56216"/>
    <lineage>
        <taxon>Eukaryota</taxon>
        <taxon>Metazoa</taxon>
        <taxon>Chordata</taxon>
        <taxon>Craniata</taxon>
        <taxon>Vertebrata</taxon>
        <taxon>Euteleostomi</taxon>
        <taxon>Mammalia</taxon>
        <taxon>Eutheria</taxon>
        <taxon>Euarchontoglires</taxon>
        <taxon>Glires</taxon>
        <taxon>Rodentia</taxon>
        <taxon>Myomorpha</taxon>
        <taxon>Muroidea</taxon>
        <taxon>Cricetidae</taxon>
        <taxon>Neotominae</taxon>
        <taxon>Neotoma</taxon>
    </lineage>
</organism>
<feature type="non-terminal residue" evidence="1">
    <location>
        <position position="1"/>
    </location>
</feature>
<dbReference type="AlphaFoldDB" id="A0A1A6GZ42"/>
<evidence type="ECO:0000313" key="1">
    <source>
        <dbReference type="EMBL" id="OBS71603.1"/>
    </source>
</evidence>
<dbReference type="Pfam" id="PF07004">
    <property type="entry name" value="SHIPPO-rpt"/>
    <property type="match status" value="2"/>
</dbReference>